<organism evidence="2 3">
    <name type="scientific">Xylanimonas ulmi</name>
    <dbReference type="NCBI Taxonomy" id="228973"/>
    <lineage>
        <taxon>Bacteria</taxon>
        <taxon>Bacillati</taxon>
        <taxon>Actinomycetota</taxon>
        <taxon>Actinomycetes</taxon>
        <taxon>Micrococcales</taxon>
        <taxon>Promicromonosporaceae</taxon>
        <taxon>Xylanimonas</taxon>
    </lineage>
</organism>
<keyword evidence="1" id="KW-1133">Transmembrane helix</keyword>
<evidence type="ECO:0000313" key="3">
    <source>
        <dbReference type="Proteomes" id="UP000293852"/>
    </source>
</evidence>
<evidence type="ECO:0000313" key="2">
    <source>
        <dbReference type="EMBL" id="RZS62383.1"/>
    </source>
</evidence>
<protein>
    <submittedName>
        <fullName evidence="2">YwiC-like protein</fullName>
    </submittedName>
</protein>
<keyword evidence="1" id="KW-0812">Transmembrane</keyword>
<feature type="transmembrane region" description="Helical" evidence="1">
    <location>
        <begin position="71"/>
        <end position="88"/>
    </location>
</feature>
<name>A0A4Q7M5Q9_9MICO</name>
<dbReference type="AlphaFoldDB" id="A0A4Q7M5Q9"/>
<sequence length="258" mass="27241">MRSGGWVPNQHGAWAMLALPFLVGVARGAADGALRPVLVPLLALWFVGYFAYFALGLWLKSRRRPRYLPAMWTYGGATAALGLTVLALDWRLIAWAPVFAPFLALGLWAAARRTERSVLAGGALVAAASIMTLVAYTAGRDGGPVWRALARADAPIGLLAALAFAYLFGTVLYVKSMIRERGVRAYALASIGYHAAVTVAAVPVALARDPAWWWAVAFLAAMTARAWALSTRRASAKALGLGEVAATVALGAIALALP</sequence>
<dbReference type="Pfam" id="PF14256">
    <property type="entry name" value="YwiC"/>
    <property type="match status" value="1"/>
</dbReference>
<proteinExistence type="predicted"/>
<dbReference type="InterPro" id="IPR025576">
    <property type="entry name" value="YwiC"/>
</dbReference>
<accession>A0A4Q7M5Q9</accession>
<feature type="transmembrane region" description="Helical" evidence="1">
    <location>
        <begin position="118"/>
        <end position="136"/>
    </location>
</feature>
<keyword evidence="3" id="KW-1185">Reference proteome</keyword>
<feature type="transmembrane region" description="Helical" evidence="1">
    <location>
        <begin position="186"/>
        <end position="205"/>
    </location>
</feature>
<gene>
    <name evidence="2" type="ORF">EV386_2715</name>
</gene>
<feature type="transmembrane region" description="Helical" evidence="1">
    <location>
        <begin position="94"/>
        <end position="111"/>
    </location>
</feature>
<keyword evidence="1" id="KW-0472">Membrane</keyword>
<feature type="transmembrane region" description="Helical" evidence="1">
    <location>
        <begin position="211"/>
        <end position="228"/>
    </location>
</feature>
<feature type="transmembrane region" description="Helical" evidence="1">
    <location>
        <begin position="156"/>
        <end position="174"/>
    </location>
</feature>
<feature type="transmembrane region" description="Helical" evidence="1">
    <location>
        <begin position="240"/>
        <end position="257"/>
    </location>
</feature>
<reference evidence="2 3" key="1">
    <citation type="submission" date="2019-02" db="EMBL/GenBank/DDBJ databases">
        <title>Sequencing the genomes of 1000 actinobacteria strains.</title>
        <authorList>
            <person name="Klenk H.-P."/>
        </authorList>
    </citation>
    <scope>NUCLEOTIDE SEQUENCE [LARGE SCALE GENOMIC DNA]</scope>
    <source>
        <strain evidence="2 3">DSM 16932</strain>
    </source>
</reference>
<feature type="transmembrane region" description="Helical" evidence="1">
    <location>
        <begin position="38"/>
        <end position="59"/>
    </location>
</feature>
<evidence type="ECO:0000256" key="1">
    <source>
        <dbReference type="SAM" id="Phobius"/>
    </source>
</evidence>
<comment type="caution">
    <text evidence="2">The sequence shown here is derived from an EMBL/GenBank/DDBJ whole genome shotgun (WGS) entry which is preliminary data.</text>
</comment>
<dbReference type="EMBL" id="SGWX01000001">
    <property type="protein sequence ID" value="RZS62383.1"/>
    <property type="molecule type" value="Genomic_DNA"/>
</dbReference>
<dbReference type="Proteomes" id="UP000293852">
    <property type="component" value="Unassembled WGS sequence"/>
</dbReference>